<feature type="region of interest" description="Disordered" evidence="1">
    <location>
        <begin position="71"/>
        <end position="110"/>
    </location>
</feature>
<organism evidence="2 3">
    <name type="scientific">Cardiocondyla obscurior</name>
    <dbReference type="NCBI Taxonomy" id="286306"/>
    <lineage>
        <taxon>Eukaryota</taxon>
        <taxon>Metazoa</taxon>
        <taxon>Ecdysozoa</taxon>
        <taxon>Arthropoda</taxon>
        <taxon>Hexapoda</taxon>
        <taxon>Insecta</taxon>
        <taxon>Pterygota</taxon>
        <taxon>Neoptera</taxon>
        <taxon>Endopterygota</taxon>
        <taxon>Hymenoptera</taxon>
        <taxon>Apocrita</taxon>
        <taxon>Aculeata</taxon>
        <taxon>Formicoidea</taxon>
        <taxon>Formicidae</taxon>
        <taxon>Myrmicinae</taxon>
        <taxon>Cardiocondyla</taxon>
    </lineage>
</organism>
<dbReference type="EMBL" id="JADYXP020000020">
    <property type="protein sequence ID" value="KAL0104176.1"/>
    <property type="molecule type" value="Genomic_DNA"/>
</dbReference>
<sequence>MSWNIGAVAEKSTTEKRRRKEKKSVVVCDCLTIARQTLRRDRVPRVFRNKNSKSRSWTAREQPAARRINDIAASRLNERSSAVRSTPRVRATGSRPADRHEEGSFVRGKR</sequence>
<keyword evidence="3" id="KW-1185">Reference proteome</keyword>
<reference evidence="2 3" key="1">
    <citation type="submission" date="2023-03" db="EMBL/GenBank/DDBJ databases">
        <title>High recombination rates correlate with genetic variation in Cardiocondyla obscurior ants.</title>
        <authorList>
            <person name="Errbii M."/>
        </authorList>
    </citation>
    <scope>NUCLEOTIDE SEQUENCE [LARGE SCALE GENOMIC DNA]</scope>
    <source>
        <strain evidence="2">Alpha-2009</strain>
        <tissue evidence="2">Whole body</tissue>
    </source>
</reference>
<protein>
    <submittedName>
        <fullName evidence="2">Uncharacterized protein</fullName>
    </submittedName>
</protein>
<comment type="caution">
    <text evidence="2">The sequence shown here is derived from an EMBL/GenBank/DDBJ whole genome shotgun (WGS) entry which is preliminary data.</text>
</comment>
<evidence type="ECO:0000313" key="2">
    <source>
        <dbReference type="EMBL" id="KAL0104176.1"/>
    </source>
</evidence>
<feature type="region of interest" description="Disordered" evidence="1">
    <location>
        <begin position="1"/>
        <end position="21"/>
    </location>
</feature>
<accession>A0AAW2EPM4</accession>
<proteinExistence type="predicted"/>
<evidence type="ECO:0000256" key="1">
    <source>
        <dbReference type="SAM" id="MobiDB-lite"/>
    </source>
</evidence>
<name>A0AAW2EPM4_9HYME</name>
<dbReference type="AlphaFoldDB" id="A0AAW2EPM4"/>
<evidence type="ECO:0000313" key="3">
    <source>
        <dbReference type="Proteomes" id="UP001430953"/>
    </source>
</evidence>
<dbReference type="Proteomes" id="UP001430953">
    <property type="component" value="Unassembled WGS sequence"/>
</dbReference>
<gene>
    <name evidence="2" type="ORF">PUN28_017114</name>
</gene>